<evidence type="ECO:0000313" key="1">
    <source>
        <dbReference type="EMBL" id="MDR6218753.1"/>
    </source>
</evidence>
<name>A0AAE3XD79_9DEIO</name>
<accession>A0AAE3XD79</accession>
<dbReference type="AlphaFoldDB" id="A0AAE3XD79"/>
<dbReference type="EMBL" id="JAVDQK010000005">
    <property type="protein sequence ID" value="MDR6218753.1"/>
    <property type="molecule type" value="Genomic_DNA"/>
</dbReference>
<reference evidence="1" key="1">
    <citation type="submission" date="2023-07" db="EMBL/GenBank/DDBJ databases">
        <title>Sorghum-associated microbial communities from plants grown in Nebraska, USA.</title>
        <authorList>
            <person name="Schachtman D."/>
        </authorList>
    </citation>
    <scope>NUCLEOTIDE SEQUENCE</scope>
    <source>
        <strain evidence="1">BE330</strain>
    </source>
</reference>
<comment type="caution">
    <text evidence="1">The sequence shown here is derived from an EMBL/GenBank/DDBJ whole genome shotgun (WGS) entry which is preliminary data.</text>
</comment>
<evidence type="ECO:0000313" key="2">
    <source>
        <dbReference type="Proteomes" id="UP001185331"/>
    </source>
</evidence>
<proteinExistence type="predicted"/>
<dbReference type="RefSeq" id="WP_309853314.1">
    <property type="nucleotide sequence ID" value="NZ_JAVDQJ010000004.1"/>
</dbReference>
<sequence>MSMNVYDHRWALIRVMEALPQQDCWPAHFLERANNCGSVTYCWPCLKRILKRLGDDPEDRGWRWGQDNEAAVPEDCHYCGRPLQQTLCDDGITYELDHFESLSDADLTRSEPHEIARLLAQADRDAVSVRAFTTVERFLTLRGVPLPGRAGSGA</sequence>
<organism evidence="1 2">
    <name type="scientific">Deinococcus soli</name>
    <name type="common">ex Cha et al. 2016</name>
    <dbReference type="NCBI Taxonomy" id="1309411"/>
    <lineage>
        <taxon>Bacteria</taxon>
        <taxon>Thermotogati</taxon>
        <taxon>Deinococcota</taxon>
        <taxon>Deinococci</taxon>
        <taxon>Deinococcales</taxon>
        <taxon>Deinococcaceae</taxon>
        <taxon>Deinococcus</taxon>
    </lineage>
</organism>
<gene>
    <name evidence="1" type="ORF">J2Y00_002350</name>
</gene>
<dbReference type="Proteomes" id="UP001185331">
    <property type="component" value="Unassembled WGS sequence"/>
</dbReference>
<protein>
    <submittedName>
        <fullName evidence="1">Uncharacterized protein</fullName>
    </submittedName>
</protein>